<dbReference type="OrthoDB" id="28644at2759"/>
<gene>
    <name evidence="1" type="ORF">PRELSG_1115800</name>
</gene>
<keyword evidence="1" id="KW-0687">Ribonucleoprotein</keyword>
<evidence type="ECO:0000313" key="2">
    <source>
        <dbReference type="Proteomes" id="UP000220158"/>
    </source>
</evidence>
<dbReference type="RefSeq" id="XP_028533814.1">
    <property type="nucleotide sequence ID" value="XM_028677423.1"/>
</dbReference>
<dbReference type="GeneID" id="39736936"/>
<dbReference type="GO" id="GO:0003723">
    <property type="term" value="F:RNA binding"/>
    <property type="evidence" value="ECO:0007669"/>
    <property type="project" value="TreeGrafter"/>
</dbReference>
<protein>
    <submittedName>
        <fullName evidence="1">60S ribosomal protein L7-2, putative</fullName>
    </submittedName>
</protein>
<dbReference type="PANTHER" id="PTHR11524">
    <property type="entry name" value="60S RIBOSOMAL PROTEIN L7"/>
    <property type="match status" value="1"/>
</dbReference>
<dbReference type="GO" id="GO:0003735">
    <property type="term" value="F:structural constituent of ribosome"/>
    <property type="evidence" value="ECO:0007669"/>
    <property type="project" value="TreeGrafter"/>
</dbReference>
<dbReference type="InterPro" id="IPR039699">
    <property type="entry name" value="Ribosomal_uL30"/>
</dbReference>
<name>A0A1J1H817_PLARL</name>
<evidence type="ECO:0000313" key="1">
    <source>
        <dbReference type="EMBL" id="CRH00812.1"/>
    </source>
</evidence>
<dbReference type="GO" id="GO:0022625">
    <property type="term" value="C:cytosolic large ribosomal subunit"/>
    <property type="evidence" value="ECO:0007669"/>
    <property type="project" value="TreeGrafter"/>
</dbReference>
<dbReference type="VEuPathDB" id="PlasmoDB:PRELSG_1115800"/>
<reference evidence="1 2" key="1">
    <citation type="submission" date="2015-04" db="EMBL/GenBank/DDBJ databases">
        <authorList>
            <consortium name="Pathogen Informatics"/>
        </authorList>
    </citation>
    <scope>NUCLEOTIDE SEQUENCE [LARGE SCALE GENOMIC DNA]</scope>
    <source>
        <strain evidence="1 2">SGS1</strain>
    </source>
</reference>
<dbReference type="KEGG" id="prel:PRELSG_1115800"/>
<dbReference type="EMBL" id="LN835306">
    <property type="protein sequence ID" value="CRH00812.1"/>
    <property type="molecule type" value="Genomic_DNA"/>
</dbReference>
<dbReference type="Gene3D" id="3.30.1390.20">
    <property type="entry name" value="Ribosomal protein L30, ferredoxin-like fold domain"/>
    <property type="match status" value="1"/>
</dbReference>
<proteinExistence type="predicted"/>
<accession>A0A1J1H817</accession>
<organism evidence="1 2">
    <name type="scientific">Plasmodium relictum</name>
    <dbReference type="NCBI Taxonomy" id="85471"/>
    <lineage>
        <taxon>Eukaryota</taxon>
        <taxon>Sar</taxon>
        <taxon>Alveolata</taxon>
        <taxon>Apicomplexa</taxon>
        <taxon>Aconoidasida</taxon>
        <taxon>Haemosporida</taxon>
        <taxon>Plasmodiidae</taxon>
        <taxon>Plasmodium</taxon>
        <taxon>Plasmodium (Haemamoeba)</taxon>
    </lineage>
</organism>
<keyword evidence="2" id="KW-1185">Reference proteome</keyword>
<dbReference type="OMA" id="CEYIFEC"/>
<dbReference type="GO" id="GO:0000463">
    <property type="term" value="P:maturation of LSU-rRNA from tricistronic rRNA transcript (SSU-rRNA, 5.8S rRNA, LSU-rRNA)"/>
    <property type="evidence" value="ECO:0007669"/>
    <property type="project" value="TreeGrafter"/>
</dbReference>
<dbReference type="InterPro" id="IPR036919">
    <property type="entry name" value="Ribo_uL30_ferredoxin-like_sf"/>
</dbReference>
<dbReference type="AlphaFoldDB" id="A0A1J1H817"/>
<keyword evidence="1" id="KW-0689">Ribosomal protein</keyword>
<sequence length="252" mass="30728">MIKNTKNKQPKNKIGNNKIKRVKFRRIKKIKFKDEKIPVEKKINKVKIKRSKKKLDTIYKKKEYKKKLEKQKDEFYNLQQQLKKQSFDNEKYCIFVLRNNVDCIYNAPRRILQKLNLNNKYDGILLINTKKNMKNLFILNPYICYGYIKKYNFYNLMEKRLFIKDDNNQIKRINGNKMIENLFGKFGIFSFSSFCDYIFECQENADIIAKKYIMPFDFSFLNNKMTFDFLQFKNEFKGFMKEEINEILEKII</sequence>
<dbReference type="SUPFAM" id="SSF55129">
    <property type="entry name" value="Ribosomal protein L30p/L7e"/>
    <property type="match status" value="1"/>
</dbReference>
<dbReference type="Proteomes" id="UP000220158">
    <property type="component" value="Chromosome 11"/>
</dbReference>
<dbReference type="PANTHER" id="PTHR11524:SF16">
    <property type="entry name" value="LARGE RIBOSOMAL SUBUNIT PROTEIN UL30"/>
    <property type="match status" value="1"/>
</dbReference>